<gene>
    <name evidence="1" type="ORF">KIK155_LOCUS15736</name>
</gene>
<name>A0A818H222_9BILA</name>
<sequence length="135" mass="15266">MVNMNNQYFNNSDSLQEHSATTSRFTVNATDSTSQRPSFPRFRLTFATNETLSELSIIKYTNKYCQIGLSYGRNSGMGRNKSFLLYANSSKQFDRLMDKNIWPTQICSFDFSIGFPSKVPSSYSIVVIGIPVQGN</sequence>
<evidence type="ECO:0000313" key="1">
    <source>
        <dbReference type="EMBL" id="CAF3500225.1"/>
    </source>
</evidence>
<reference evidence="1" key="1">
    <citation type="submission" date="2021-02" db="EMBL/GenBank/DDBJ databases">
        <authorList>
            <person name="Nowell W R."/>
        </authorList>
    </citation>
    <scope>NUCLEOTIDE SEQUENCE</scope>
</reference>
<evidence type="ECO:0000313" key="2">
    <source>
        <dbReference type="Proteomes" id="UP000663865"/>
    </source>
</evidence>
<accession>A0A818H222</accession>
<dbReference type="EMBL" id="CAJNYV010002752">
    <property type="protein sequence ID" value="CAF3500225.1"/>
    <property type="molecule type" value="Genomic_DNA"/>
</dbReference>
<organism evidence="1 2">
    <name type="scientific">Rotaria socialis</name>
    <dbReference type="NCBI Taxonomy" id="392032"/>
    <lineage>
        <taxon>Eukaryota</taxon>
        <taxon>Metazoa</taxon>
        <taxon>Spiralia</taxon>
        <taxon>Gnathifera</taxon>
        <taxon>Rotifera</taxon>
        <taxon>Eurotatoria</taxon>
        <taxon>Bdelloidea</taxon>
        <taxon>Philodinida</taxon>
        <taxon>Philodinidae</taxon>
        <taxon>Rotaria</taxon>
    </lineage>
</organism>
<dbReference type="Proteomes" id="UP000663865">
    <property type="component" value="Unassembled WGS sequence"/>
</dbReference>
<dbReference type="AlphaFoldDB" id="A0A818H222"/>
<protein>
    <submittedName>
        <fullName evidence="1">Uncharacterized protein</fullName>
    </submittedName>
</protein>
<comment type="caution">
    <text evidence="1">The sequence shown here is derived from an EMBL/GenBank/DDBJ whole genome shotgun (WGS) entry which is preliminary data.</text>
</comment>
<proteinExistence type="predicted"/>